<name>A0A1T4Q5D3_9FIRM</name>
<dbReference type="SUPFAM" id="SSF52540">
    <property type="entry name" value="P-loop containing nucleoside triphosphate hydrolases"/>
    <property type="match status" value="1"/>
</dbReference>
<protein>
    <submittedName>
        <fullName evidence="2">Uncharacterized protein</fullName>
    </submittedName>
</protein>
<organism evidence="2 3">
    <name type="scientific">Carboxydocella sporoproducens DSM 16521</name>
    <dbReference type="NCBI Taxonomy" id="1121270"/>
    <lineage>
        <taxon>Bacteria</taxon>
        <taxon>Bacillati</taxon>
        <taxon>Bacillota</taxon>
        <taxon>Clostridia</taxon>
        <taxon>Eubacteriales</taxon>
        <taxon>Clostridiales Family XVI. Incertae Sedis</taxon>
        <taxon>Carboxydocella</taxon>
    </lineage>
</organism>
<evidence type="ECO:0000256" key="1">
    <source>
        <dbReference type="SAM" id="Coils"/>
    </source>
</evidence>
<dbReference type="Gene3D" id="3.40.50.300">
    <property type="entry name" value="P-loop containing nucleotide triphosphate hydrolases"/>
    <property type="match status" value="1"/>
</dbReference>
<reference evidence="3" key="1">
    <citation type="submission" date="2017-02" db="EMBL/GenBank/DDBJ databases">
        <authorList>
            <person name="Varghese N."/>
            <person name="Submissions S."/>
        </authorList>
    </citation>
    <scope>NUCLEOTIDE SEQUENCE [LARGE SCALE GENOMIC DNA]</scope>
    <source>
        <strain evidence="3">DSM 16521</strain>
    </source>
</reference>
<evidence type="ECO:0000313" key="2">
    <source>
        <dbReference type="EMBL" id="SJZ98939.1"/>
    </source>
</evidence>
<gene>
    <name evidence="2" type="ORF">SAMN02745885_01535</name>
</gene>
<dbReference type="RefSeq" id="WP_078665600.1">
    <property type="nucleotide sequence ID" value="NZ_FUXM01000016.1"/>
</dbReference>
<dbReference type="InterPro" id="IPR027417">
    <property type="entry name" value="P-loop_NTPase"/>
</dbReference>
<dbReference type="EMBL" id="FUXM01000016">
    <property type="protein sequence ID" value="SJZ98939.1"/>
    <property type="molecule type" value="Genomic_DNA"/>
</dbReference>
<dbReference type="OrthoDB" id="1785622at2"/>
<dbReference type="AlphaFoldDB" id="A0A1T4Q5D3"/>
<dbReference type="Proteomes" id="UP000189933">
    <property type="component" value="Unassembled WGS sequence"/>
</dbReference>
<feature type="coiled-coil region" evidence="1">
    <location>
        <begin position="67"/>
        <end position="101"/>
    </location>
</feature>
<keyword evidence="1" id="KW-0175">Coiled coil</keyword>
<proteinExistence type="predicted"/>
<evidence type="ECO:0000313" key="3">
    <source>
        <dbReference type="Proteomes" id="UP000189933"/>
    </source>
</evidence>
<accession>A0A1T4Q5D3</accession>
<sequence>MKKIVVAGRNDAGKSTILGELYRGLKQRNWQPLAVGSGIQDEKPYLLKGIDATYLTIAVPPPGQDVIEDIERVVRQTVNQIREKNRLIQHARKALDELNKVRSVLELGHVSQRDLPKVAAEPNVALIEAVGINDGYKSAESRRLADILVTVVPASIKAEIIMEPSNVLLDEADIIVVTKIDETPRSVSSSNIKLLQRIYRHKPIIPVVATEGVHMELVVEEVAKRLHEAQLMLDLAKEAAPPEREK</sequence>
<keyword evidence="3" id="KW-1185">Reference proteome</keyword>